<feature type="compositionally biased region" description="Basic and acidic residues" evidence="1">
    <location>
        <begin position="1"/>
        <end position="10"/>
    </location>
</feature>
<proteinExistence type="predicted"/>
<evidence type="ECO:0000313" key="3">
    <source>
        <dbReference type="EMBL" id="MBB1258752.1"/>
    </source>
</evidence>
<feature type="compositionally biased region" description="Low complexity" evidence="1">
    <location>
        <begin position="237"/>
        <end position="251"/>
    </location>
</feature>
<feature type="compositionally biased region" description="Gly residues" evidence="1">
    <location>
        <begin position="474"/>
        <end position="499"/>
    </location>
</feature>
<gene>
    <name evidence="3" type="ORF">H3147_07900</name>
</gene>
<feature type="region of interest" description="Disordered" evidence="1">
    <location>
        <begin position="1"/>
        <end position="290"/>
    </location>
</feature>
<feature type="compositionally biased region" description="Pro residues" evidence="1">
    <location>
        <begin position="87"/>
        <end position="103"/>
    </location>
</feature>
<dbReference type="SUPFAM" id="SSF81606">
    <property type="entry name" value="PP2C-like"/>
    <property type="match status" value="1"/>
</dbReference>
<feature type="domain" description="PPM-type phosphatase" evidence="2">
    <location>
        <begin position="315"/>
        <end position="459"/>
    </location>
</feature>
<evidence type="ECO:0000313" key="4">
    <source>
        <dbReference type="Proteomes" id="UP000517765"/>
    </source>
</evidence>
<evidence type="ECO:0000259" key="2">
    <source>
        <dbReference type="Pfam" id="PF13672"/>
    </source>
</evidence>
<protein>
    <submittedName>
        <fullName evidence="3">Protein phosphatase 2C domain-containing protein</fullName>
    </submittedName>
</protein>
<sequence>MDGQGERQPEPDWWSRLYGEENTDVGHAPVGDTVDERFDSASRATTERSGASRTEADRTLPLGTRRPSSVRKREADSSADGGGQGPTAPPSPSGSPEPPPPRPQTTGTEPPAGTDTETATAAGTTADSAGGPVERAPDLPAQGRGGEGPPGGVGAETAEGAPVPGQSRGRSTGPRPPAVTERPAAPRVGPAPSDAAPPRERAEAGTSGAVEPPTVPGRAVSPPERSVRPTTRRLLRSRATAASERSASEASGGSGRRGRGAAGEREYIGDRPPTYEPEPTVLPTADPERLGDLVPDTVLDGTRHGALTVRAVSQRGDSGRFRGRPRGDALLTAGFGTGDEGLLLVAVASGSRAAAAGHLAAREVCEWIGGAIGRSRARLVEDMREGRRSALKSGLGRLTARSLGRLRASAAQQGLDPADYTAGLRCLLLPADPRCQVRLFFGVGPGGLFRLRDGSWQDLEPSAPPGATVPGATVPGGGLPAGGLEAGVPPGAGAGGPSAPGGSASEPVTPPFLFRTSLAEPGDRLLLCSGGMAEPMRGERGFRAVLADRWSGAEAPGLADFLADVQLRAKGYADDRTAVVVWE</sequence>
<organism evidence="3 4">
    <name type="scientific">Streptomyces alkaliterrae</name>
    <dbReference type="NCBI Taxonomy" id="2213162"/>
    <lineage>
        <taxon>Bacteria</taxon>
        <taxon>Bacillati</taxon>
        <taxon>Actinomycetota</taxon>
        <taxon>Actinomycetes</taxon>
        <taxon>Kitasatosporales</taxon>
        <taxon>Streptomycetaceae</taxon>
        <taxon>Streptomyces</taxon>
    </lineage>
</organism>
<feature type="compositionally biased region" description="Low complexity" evidence="1">
    <location>
        <begin position="104"/>
        <end position="131"/>
    </location>
</feature>
<feature type="compositionally biased region" description="Gly residues" evidence="1">
    <location>
        <begin position="143"/>
        <end position="154"/>
    </location>
</feature>
<feature type="compositionally biased region" description="Polar residues" evidence="1">
    <location>
        <begin position="42"/>
        <end position="52"/>
    </location>
</feature>
<dbReference type="EMBL" id="JABJXA010000032">
    <property type="protein sequence ID" value="MBB1258752.1"/>
    <property type="molecule type" value="Genomic_DNA"/>
</dbReference>
<reference evidence="4" key="1">
    <citation type="submission" date="2020-05" db="EMBL/GenBank/DDBJ databases">
        <title>Classification of alakaliphilic streptomycetes isolated from an alkaline soil next to Lonar Crater, India and a proposal for the recognition of Streptomyces alkaliterrae sp. nov.</title>
        <authorList>
            <person name="Golinska P."/>
        </authorList>
    </citation>
    <scope>NUCLEOTIDE SEQUENCE [LARGE SCALE GENOMIC DNA]</scope>
    <source>
        <strain evidence="4">OF8</strain>
    </source>
</reference>
<dbReference type="Pfam" id="PF13672">
    <property type="entry name" value="PP2C_2"/>
    <property type="match status" value="1"/>
</dbReference>
<accession>A0A7W3WUI2</accession>
<dbReference type="InterPro" id="IPR036457">
    <property type="entry name" value="PPM-type-like_dom_sf"/>
</dbReference>
<comment type="caution">
    <text evidence="3">The sequence shown here is derived from an EMBL/GenBank/DDBJ whole genome shotgun (WGS) entry which is preliminary data.</text>
</comment>
<dbReference type="InterPro" id="IPR001932">
    <property type="entry name" value="PPM-type_phosphatase-like_dom"/>
</dbReference>
<feature type="region of interest" description="Disordered" evidence="1">
    <location>
        <begin position="459"/>
        <end position="510"/>
    </location>
</feature>
<dbReference type="AlphaFoldDB" id="A0A7W3WUI2"/>
<dbReference type="Proteomes" id="UP000517765">
    <property type="component" value="Unassembled WGS sequence"/>
</dbReference>
<evidence type="ECO:0000256" key="1">
    <source>
        <dbReference type="SAM" id="MobiDB-lite"/>
    </source>
</evidence>
<dbReference type="RefSeq" id="WP_181356264.1">
    <property type="nucleotide sequence ID" value="NZ_JABJXA010000032.1"/>
</dbReference>
<name>A0A7W3WUI2_9ACTN</name>